<accession>A0A8H6I5E4</accession>
<feature type="transmembrane region" description="Helical" evidence="1">
    <location>
        <begin position="9"/>
        <end position="31"/>
    </location>
</feature>
<gene>
    <name evidence="2" type="ORF">DFP72DRAFT_888335</name>
</gene>
<dbReference type="EMBL" id="JACGCI010000019">
    <property type="protein sequence ID" value="KAF6758197.1"/>
    <property type="molecule type" value="Genomic_DNA"/>
</dbReference>
<dbReference type="AlphaFoldDB" id="A0A8H6I5E4"/>
<evidence type="ECO:0000313" key="3">
    <source>
        <dbReference type="Proteomes" id="UP000521943"/>
    </source>
</evidence>
<evidence type="ECO:0000256" key="1">
    <source>
        <dbReference type="SAM" id="Phobius"/>
    </source>
</evidence>
<protein>
    <submittedName>
        <fullName evidence="2">Uncharacterized protein</fullName>
    </submittedName>
</protein>
<keyword evidence="1" id="KW-1133">Transmembrane helix</keyword>
<keyword evidence="1" id="KW-0812">Transmembrane</keyword>
<reference evidence="2 3" key="1">
    <citation type="submission" date="2020-07" db="EMBL/GenBank/DDBJ databases">
        <title>Comparative genomics of pyrophilous fungi reveals a link between fire events and developmental genes.</title>
        <authorList>
            <consortium name="DOE Joint Genome Institute"/>
            <person name="Steindorff A.S."/>
            <person name="Carver A."/>
            <person name="Calhoun S."/>
            <person name="Stillman K."/>
            <person name="Liu H."/>
            <person name="Lipzen A."/>
            <person name="Pangilinan J."/>
            <person name="Labutti K."/>
            <person name="Bruns T.D."/>
            <person name="Grigoriev I.V."/>
        </authorList>
    </citation>
    <scope>NUCLEOTIDE SEQUENCE [LARGE SCALE GENOMIC DNA]</scope>
    <source>
        <strain evidence="2 3">CBS 144469</strain>
    </source>
</reference>
<feature type="transmembrane region" description="Helical" evidence="1">
    <location>
        <begin position="37"/>
        <end position="57"/>
    </location>
</feature>
<comment type="caution">
    <text evidence="2">The sequence shown here is derived from an EMBL/GenBank/DDBJ whole genome shotgun (WGS) entry which is preliminary data.</text>
</comment>
<dbReference type="Proteomes" id="UP000521943">
    <property type="component" value="Unassembled WGS sequence"/>
</dbReference>
<proteinExistence type="predicted"/>
<organism evidence="2 3">
    <name type="scientific">Ephemerocybe angulata</name>
    <dbReference type="NCBI Taxonomy" id="980116"/>
    <lineage>
        <taxon>Eukaryota</taxon>
        <taxon>Fungi</taxon>
        <taxon>Dikarya</taxon>
        <taxon>Basidiomycota</taxon>
        <taxon>Agaricomycotina</taxon>
        <taxon>Agaricomycetes</taxon>
        <taxon>Agaricomycetidae</taxon>
        <taxon>Agaricales</taxon>
        <taxon>Agaricineae</taxon>
        <taxon>Psathyrellaceae</taxon>
        <taxon>Ephemerocybe</taxon>
    </lineage>
</organism>
<evidence type="ECO:0000313" key="2">
    <source>
        <dbReference type="EMBL" id="KAF6758197.1"/>
    </source>
</evidence>
<name>A0A8H6I5E4_9AGAR</name>
<keyword evidence="1" id="KW-0472">Membrane</keyword>
<keyword evidence="3" id="KW-1185">Reference proteome</keyword>
<sequence>MTRPRRKGLAFLSIMIIIFSYHLSGSIYLLAGPRAQYAPYAIHVDAFAGTMFPWIIVSMIRRRHGR</sequence>